<gene>
    <name evidence="1" type="ORF">SALWKB29_1767</name>
</gene>
<evidence type="ECO:0000313" key="2">
    <source>
        <dbReference type="Proteomes" id="UP000027170"/>
    </source>
</evidence>
<keyword evidence="2" id="KW-1185">Reference proteome</keyword>
<sequence>MHSATVSNNASAQIKLPQYRYCQAVPSLSSDTIQALISIYY</sequence>
<accession>A0A836MQH1</accession>
<dbReference type="Proteomes" id="UP000027170">
    <property type="component" value="Unassembled WGS sequence"/>
</dbReference>
<evidence type="ECO:0000313" key="1">
    <source>
        <dbReference type="EMBL" id="KDN14277.1"/>
    </source>
</evidence>
<name>A0A836MQH1_9NEIS</name>
<dbReference type="AlphaFoldDB" id="A0A836MQH1"/>
<comment type="caution">
    <text evidence="1">The sequence shown here is derived from an EMBL/GenBank/DDBJ whole genome shotgun (WGS) entry which is preliminary data.</text>
</comment>
<organism evidence="1 2">
    <name type="scientific">Snodgrassella communis</name>
    <dbReference type="NCBI Taxonomy" id="2946699"/>
    <lineage>
        <taxon>Bacteria</taxon>
        <taxon>Pseudomonadati</taxon>
        <taxon>Pseudomonadota</taxon>
        <taxon>Betaproteobacteria</taxon>
        <taxon>Neisseriales</taxon>
        <taxon>Neisseriaceae</taxon>
        <taxon>Snodgrassella</taxon>
    </lineage>
</organism>
<reference evidence="1 2" key="1">
    <citation type="submission" date="2014-03" db="EMBL/GenBank/DDBJ databases">
        <title>The genomes of two eusocial bee gut symbionts.</title>
        <authorList>
            <person name="Kwong W.K."/>
            <person name="Engel P."/>
            <person name="Koch H."/>
            <person name="Moran N.A."/>
        </authorList>
    </citation>
    <scope>NUCLEOTIDE SEQUENCE [LARGE SCALE GENOMIC DNA]</scope>
    <source>
        <strain evidence="2">wkB29</strain>
    </source>
</reference>
<proteinExistence type="predicted"/>
<dbReference type="EMBL" id="JFZV01000009">
    <property type="protein sequence ID" value="KDN14277.1"/>
    <property type="molecule type" value="Genomic_DNA"/>
</dbReference>
<protein>
    <submittedName>
        <fullName evidence="1">Uncharacterized protein</fullName>
    </submittedName>
</protein>